<proteinExistence type="predicted"/>
<evidence type="ECO:0000313" key="1">
    <source>
        <dbReference type="EMBL" id="JAD60708.1"/>
    </source>
</evidence>
<accession>A0A0A9BEZ7</accession>
<reference evidence="1" key="2">
    <citation type="journal article" date="2015" name="Data Brief">
        <title>Shoot transcriptome of the giant reed, Arundo donax.</title>
        <authorList>
            <person name="Barrero R.A."/>
            <person name="Guerrero F.D."/>
            <person name="Moolhuijzen P."/>
            <person name="Goolsby J.A."/>
            <person name="Tidwell J."/>
            <person name="Bellgard S.E."/>
            <person name="Bellgard M.I."/>
        </authorList>
    </citation>
    <scope>NUCLEOTIDE SEQUENCE</scope>
    <source>
        <tissue evidence="1">Shoot tissue taken approximately 20 cm above the soil surface</tissue>
    </source>
</reference>
<dbReference type="EMBL" id="GBRH01237187">
    <property type="protein sequence ID" value="JAD60708.1"/>
    <property type="molecule type" value="Transcribed_RNA"/>
</dbReference>
<dbReference type="AlphaFoldDB" id="A0A0A9BEZ7"/>
<protein>
    <submittedName>
        <fullName evidence="1">Uncharacterized protein</fullName>
    </submittedName>
</protein>
<name>A0A0A9BEZ7_ARUDO</name>
<organism evidence="1">
    <name type="scientific">Arundo donax</name>
    <name type="common">Giant reed</name>
    <name type="synonym">Donax arundinaceus</name>
    <dbReference type="NCBI Taxonomy" id="35708"/>
    <lineage>
        <taxon>Eukaryota</taxon>
        <taxon>Viridiplantae</taxon>
        <taxon>Streptophyta</taxon>
        <taxon>Embryophyta</taxon>
        <taxon>Tracheophyta</taxon>
        <taxon>Spermatophyta</taxon>
        <taxon>Magnoliopsida</taxon>
        <taxon>Liliopsida</taxon>
        <taxon>Poales</taxon>
        <taxon>Poaceae</taxon>
        <taxon>PACMAD clade</taxon>
        <taxon>Arundinoideae</taxon>
        <taxon>Arundineae</taxon>
        <taxon>Arundo</taxon>
    </lineage>
</organism>
<sequence>MKRLTVMSFCIPIFFGGDLALPSSAA</sequence>
<reference evidence="1" key="1">
    <citation type="submission" date="2014-09" db="EMBL/GenBank/DDBJ databases">
        <authorList>
            <person name="Magalhaes I.L.F."/>
            <person name="Oliveira U."/>
            <person name="Santos F.R."/>
            <person name="Vidigal T.H.D.A."/>
            <person name="Brescovit A.D."/>
            <person name="Santos A.J."/>
        </authorList>
    </citation>
    <scope>NUCLEOTIDE SEQUENCE</scope>
    <source>
        <tissue evidence="1">Shoot tissue taken approximately 20 cm above the soil surface</tissue>
    </source>
</reference>